<dbReference type="AlphaFoldDB" id="A0A931CIL5"/>
<sequence>MTSHTALSAAAIRRLLPHRYPILLVDRVLELEPGRRLVSVKAVTCNEPCYARLGPDAGDEELAYPATLLVESWIQSAGVLGGSADVAVQPGDDRVMLAGALNGVEFHRRVYPGDLVRHEVELSRAIGETLLFEGSSSVGDEAVVTFDRCVVAYRPAAQLRVPPVTRAP</sequence>
<comment type="similarity">
    <text evidence="1">Belongs to the thioester dehydratase family. FabZ subfamily.</text>
</comment>
<dbReference type="GO" id="GO:0016829">
    <property type="term" value="F:lyase activity"/>
    <property type="evidence" value="ECO:0007669"/>
    <property type="project" value="UniProtKB-KW"/>
</dbReference>
<accession>A0A931CIL5</accession>
<evidence type="ECO:0000313" key="4">
    <source>
        <dbReference type="Proteomes" id="UP000598146"/>
    </source>
</evidence>
<evidence type="ECO:0000313" key="3">
    <source>
        <dbReference type="EMBL" id="MBG0567801.1"/>
    </source>
</evidence>
<evidence type="ECO:0000256" key="2">
    <source>
        <dbReference type="ARBA" id="ARBA00023239"/>
    </source>
</evidence>
<organism evidence="3 4">
    <name type="scientific">Actinoplanes aureus</name>
    <dbReference type="NCBI Taxonomy" id="2792083"/>
    <lineage>
        <taxon>Bacteria</taxon>
        <taxon>Bacillati</taxon>
        <taxon>Actinomycetota</taxon>
        <taxon>Actinomycetes</taxon>
        <taxon>Micromonosporales</taxon>
        <taxon>Micromonosporaceae</taxon>
        <taxon>Actinoplanes</taxon>
    </lineage>
</organism>
<gene>
    <name evidence="3" type="ORF">I4J89_40785</name>
</gene>
<reference evidence="3" key="1">
    <citation type="submission" date="2020-11" db="EMBL/GenBank/DDBJ databases">
        <title>Isolation and identification of active actinomycetes.</title>
        <authorList>
            <person name="Sun X."/>
        </authorList>
    </citation>
    <scope>NUCLEOTIDE SEQUENCE</scope>
    <source>
        <strain evidence="3">NEAU-A11</strain>
    </source>
</reference>
<keyword evidence="2" id="KW-0456">Lyase</keyword>
<dbReference type="PANTHER" id="PTHR30272:SF1">
    <property type="entry name" value="3-HYDROXYACYL-[ACYL-CARRIER-PROTEIN] DEHYDRATASE"/>
    <property type="match status" value="1"/>
</dbReference>
<dbReference type="SUPFAM" id="SSF54637">
    <property type="entry name" value="Thioesterase/thiol ester dehydrase-isomerase"/>
    <property type="match status" value="1"/>
</dbReference>
<keyword evidence="4" id="KW-1185">Reference proteome</keyword>
<dbReference type="EMBL" id="JADQTO010000030">
    <property type="protein sequence ID" value="MBG0567801.1"/>
    <property type="molecule type" value="Genomic_DNA"/>
</dbReference>
<protein>
    <submittedName>
        <fullName evidence="3">Beta-hydroxyacyl-ACP dehydratase</fullName>
    </submittedName>
</protein>
<evidence type="ECO:0000256" key="1">
    <source>
        <dbReference type="ARBA" id="ARBA00009174"/>
    </source>
</evidence>
<dbReference type="InterPro" id="IPR013114">
    <property type="entry name" value="FabA_FabZ"/>
</dbReference>
<name>A0A931CIL5_9ACTN</name>
<dbReference type="Gene3D" id="3.10.129.10">
    <property type="entry name" value="Hotdog Thioesterase"/>
    <property type="match status" value="1"/>
</dbReference>
<dbReference type="InterPro" id="IPR029069">
    <property type="entry name" value="HotDog_dom_sf"/>
</dbReference>
<comment type="caution">
    <text evidence="3">The sequence shown here is derived from an EMBL/GenBank/DDBJ whole genome shotgun (WGS) entry which is preliminary data.</text>
</comment>
<dbReference type="Proteomes" id="UP000598146">
    <property type="component" value="Unassembled WGS sequence"/>
</dbReference>
<dbReference type="Pfam" id="PF07977">
    <property type="entry name" value="FabA"/>
    <property type="match status" value="1"/>
</dbReference>
<proteinExistence type="inferred from homology"/>
<dbReference type="PANTHER" id="PTHR30272">
    <property type="entry name" value="3-HYDROXYACYL-[ACYL-CARRIER-PROTEIN] DEHYDRATASE"/>
    <property type="match status" value="1"/>
</dbReference>